<accession>A0A6P8F146</accession>
<dbReference type="PROSITE" id="PS51257">
    <property type="entry name" value="PROKAR_LIPOPROTEIN"/>
    <property type="match status" value="1"/>
</dbReference>
<dbReference type="RefSeq" id="XP_012694333.2">
    <property type="nucleotide sequence ID" value="XM_012838879.3"/>
</dbReference>
<feature type="compositionally biased region" description="Low complexity" evidence="1">
    <location>
        <begin position="369"/>
        <end position="378"/>
    </location>
</feature>
<evidence type="ECO:0000313" key="3">
    <source>
        <dbReference type="RefSeq" id="XP_012694333.2"/>
    </source>
</evidence>
<evidence type="ECO:0000313" key="2">
    <source>
        <dbReference type="Proteomes" id="UP000515152"/>
    </source>
</evidence>
<reference evidence="3 4" key="1">
    <citation type="submission" date="2025-04" db="UniProtKB">
        <authorList>
            <consortium name="RefSeq"/>
        </authorList>
    </citation>
    <scope>IDENTIFICATION</scope>
</reference>
<gene>
    <name evidence="3 4" type="primary">LOC105910194</name>
</gene>
<feature type="region of interest" description="Disordered" evidence="1">
    <location>
        <begin position="358"/>
        <end position="403"/>
    </location>
</feature>
<sequence>MGSSQHKMNVCDDLDASVCWTTSLQGCGLPGGVVRMEPANPLNVWMWASTQCELWRGASSPNTHLSNSEVLIPVEKGQQIRHVISQLESPDLHRCCNRHRWRWLLEEKRVGVHLQAHRLAWVAPELHQNTRCTWQPATSPTPRFSLCGHDSARREAITFPDAMQQSLESMAEATRMSCHRGEGHMNLNSPPNNTASLRYETLGAHGDNINGLNSYFTGANRIPVIFFKVVYTVPADCSPGHWTYSSFLSNYRGTLNSPTLSRARAESSLISSPWEETVQDYNHNDCLLRTTLNNPCPPKVTLSSRLLPGRFFASCYPFLTVLPTPLLPEDTLLGHSASAGWKAVDSDSPLEAEADFVADTSGDQVNRWSDSSTSTSDGSEIEDSDSDDDSDTSDTSCQQEISHGNESLIDQTGYCSLSILKRSLGKAHLRSASSESSEEHNTTHLKKRVSFFEEVIISIFDKEAPTQDLRTPCSSVDIQSQRSETIISVSTSEYADPFSADENHHDENDLEWEDEFSTGMPSFPVVRRANHFHQSQISDTSQHPHSSACCHDWVNRSTYSITHITDSDLE</sequence>
<keyword evidence="2" id="KW-1185">Reference proteome</keyword>
<proteinExistence type="predicted"/>
<dbReference type="RefSeq" id="XP_031416857.1">
    <property type="nucleotide sequence ID" value="XM_031560997.2"/>
</dbReference>
<dbReference type="GeneID" id="105910194"/>
<dbReference type="AlphaFoldDB" id="A0A6P8F146"/>
<organism evidence="2 4">
    <name type="scientific">Clupea harengus</name>
    <name type="common">Atlantic herring</name>
    <dbReference type="NCBI Taxonomy" id="7950"/>
    <lineage>
        <taxon>Eukaryota</taxon>
        <taxon>Metazoa</taxon>
        <taxon>Chordata</taxon>
        <taxon>Craniata</taxon>
        <taxon>Vertebrata</taxon>
        <taxon>Euteleostomi</taxon>
        <taxon>Actinopterygii</taxon>
        <taxon>Neopterygii</taxon>
        <taxon>Teleostei</taxon>
        <taxon>Clupei</taxon>
        <taxon>Clupeiformes</taxon>
        <taxon>Clupeoidei</taxon>
        <taxon>Clupeidae</taxon>
        <taxon>Clupea</taxon>
    </lineage>
</organism>
<evidence type="ECO:0000313" key="4">
    <source>
        <dbReference type="RefSeq" id="XP_031416857.1"/>
    </source>
</evidence>
<protein>
    <submittedName>
        <fullName evidence="3 4">Uncharacterized protein LOC105910194</fullName>
    </submittedName>
</protein>
<dbReference type="KEGG" id="char:105910194"/>
<feature type="compositionally biased region" description="Acidic residues" evidence="1">
    <location>
        <begin position="379"/>
        <end position="392"/>
    </location>
</feature>
<dbReference type="OrthoDB" id="8892981at2759"/>
<dbReference type="Proteomes" id="UP000515152">
    <property type="component" value="Chromosome 23"/>
</dbReference>
<name>A0A6P8F146_CLUHA</name>
<evidence type="ECO:0000256" key="1">
    <source>
        <dbReference type="SAM" id="MobiDB-lite"/>
    </source>
</evidence>